<dbReference type="InterPro" id="IPR036698">
    <property type="entry name" value="TM1070-like_sf"/>
</dbReference>
<dbReference type="Pfam" id="PF18986">
    <property type="entry name" value="DUF5719"/>
    <property type="match status" value="2"/>
</dbReference>
<organism evidence="1">
    <name type="scientific">freshwater metagenome</name>
    <dbReference type="NCBI Taxonomy" id="449393"/>
    <lineage>
        <taxon>unclassified sequences</taxon>
        <taxon>metagenomes</taxon>
        <taxon>ecological metagenomes</taxon>
    </lineage>
</organism>
<dbReference type="Gene3D" id="2.60.290.11">
    <property type="entry name" value="TM1070-like"/>
    <property type="match status" value="1"/>
</dbReference>
<proteinExistence type="predicted"/>
<dbReference type="AlphaFoldDB" id="A0A6J6NYT4"/>
<evidence type="ECO:0000313" key="1">
    <source>
        <dbReference type="EMBL" id="CAB4689798.1"/>
    </source>
</evidence>
<dbReference type="InterPro" id="IPR043777">
    <property type="entry name" value="DUF5719"/>
</dbReference>
<name>A0A6J6NYT4_9ZZZZ</name>
<protein>
    <submittedName>
        <fullName evidence="1">Unannotated protein</fullName>
    </submittedName>
</protein>
<gene>
    <name evidence="1" type="ORF">UFOPK2295_01824</name>
</gene>
<accession>A0A6J6NYT4</accession>
<reference evidence="1" key="1">
    <citation type="submission" date="2020-05" db="EMBL/GenBank/DDBJ databases">
        <authorList>
            <person name="Chiriac C."/>
            <person name="Salcher M."/>
            <person name="Ghai R."/>
            <person name="Kavagutti S V."/>
        </authorList>
    </citation>
    <scope>NUCLEOTIDE SEQUENCE</scope>
</reference>
<sequence>MNIIRRIVGTLLIIAAGAAVVVIDRQGGDAPIGAASGLVTLGGFPQAVSGNRISTSWFCPGAAAGDGLDGASVVFANPSDVAITATLSLLSDGPAEYQNISVPPRDRLSVDILRGRTVGVVVPVVEIIGGIGTVEQQLVYAAGDVTSQCVSQTSDTWYFADGFTAEGSTQRIVLINPYPESAVVNVSYTTAEGRRTPANLQGVILPAQSSKSLSMADVGAANEPQIAVEVIATTGQIVASRMQHFMGGGRLGYSTSVGVPEALGDWWFTSGRTGAQVTEQLVVFNPSKRDAQLNVAFFGEGITNGATTDAALNASVPSQSVDIPAGGIVYINTDNIADLPKGDHAMVVSTLNGSRVIVEHVLSQRTGGSFFTAMTNGIPSGLAASKWRIPSGLAKGARNALSILNTTAVDGTFTMSAVGPGGLIDLPNLVNVPLGAASLISLDVPEGVNEGEVVITATVPVVIQRRTTRGHGLVGFGIVGALPVREK</sequence>
<dbReference type="EMBL" id="CAEZWV010000078">
    <property type="protein sequence ID" value="CAB4689798.1"/>
    <property type="molecule type" value="Genomic_DNA"/>
</dbReference>